<dbReference type="EMBL" id="UINC01046576">
    <property type="protein sequence ID" value="SVB54780.1"/>
    <property type="molecule type" value="Genomic_DNA"/>
</dbReference>
<feature type="non-terminal residue" evidence="1">
    <location>
        <position position="44"/>
    </location>
</feature>
<name>A0A382EVK8_9ZZZZ</name>
<evidence type="ECO:0000313" key="1">
    <source>
        <dbReference type="EMBL" id="SVB54780.1"/>
    </source>
</evidence>
<organism evidence="1">
    <name type="scientific">marine metagenome</name>
    <dbReference type="NCBI Taxonomy" id="408172"/>
    <lineage>
        <taxon>unclassified sequences</taxon>
        <taxon>metagenomes</taxon>
        <taxon>ecological metagenomes</taxon>
    </lineage>
</organism>
<sequence>MNMNLSSLDRRKFLRGAGVALALPWLETFTGTARAASKPLPRKR</sequence>
<dbReference type="InterPro" id="IPR006311">
    <property type="entry name" value="TAT_signal"/>
</dbReference>
<reference evidence="1" key="1">
    <citation type="submission" date="2018-05" db="EMBL/GenBank/DDBJ databases">
        <authorList>
            <person name="Lanie J.A."/>
            <person name="Ng W.-L."/>
            <person name="Kazmierczak K.M."/>
            <person name="Andrzejewski T.M."/>
            <person name="Davidsen T.M."/>
            <person name="Wayne K.J."/>
            <person name="Tettelin H."/>
            <person name="Glass J.I."/>
            <person name="Rusch D."/>
            <person name="Podicherti R."/>
            <person name="Tsui H.-C.T."/>
            <person name="Winkler M.E."/>
        </authorList>
    </citation>
    <scope>NUCLEOTIDE SEQUENCE</scope>
</reference>
<proteinExistence type="predicted"/>
<accession>A0A382EVK8</accession>
<protein>
    <submittedName>
        <fullName evidence="1">Uncharacterized protein</fullName>
    </submittedName>
</protein>
<gene>
    <name evidence="1" type="ORF">METZ01_LOCUS207634</name>
</gene>
<dbReference type="PROSITE" id="PS51318">
    <property type="entry name" value="TAT"/>
    <property type="match status" value="1"/>
</dbReference>
<dbReference type="AlphaFoldDB" id="A0A382EVK8"/>